<comment type="similarity">
    <text evidence="1">Belongs to the cytochrome P450 family.</text>
</comment>
<dbReference type="SUPFAM" id="SSF48264">
    <property type="entry name" value="Cytochrome P450"/>
    <property type="match status" value="1"/>
</dbReference>
<evidence type="ECO:0000256" key="1">
    <source>
        <dbReference type="ARBA" id="ARBA00010617"/>
    </source>
</evidence>
<name>A0A453QDA4_AEGTS</name>
<dbReference type="PANTHER" id="PTHR47955">
    <property type="entry name" value="CYTOCHROME P450 FAMILY 71 PROTEIN"/>
    <property type="match status" value="1"/>
</dbReference>
<evidence type="ECO:0000313" key="5">
    <source>
        <dbReference type="EnsemblPlants" id="AET7Gv20045900.1"/>
    </source>
</evidence>
<keyword evidence="2" id="KW-0479">Metal-binding</keyword>
<evidence type="ECO:0000256" key="2">
    <source>
        <dbReference type="ARBA" id="ARBA00022723"/>
    </source>
</evidence>
<dbReference type="PANTHER" id="PTHR47955:SF11">
    <property type="entry name" value="4-HYDROXYPHENYLACETALDEHYDE OXIME MONOOXYGENASE"/>
    <property type="match status" value="1"/>
</dbReference>
<feature type="region of interest" description="Disordered" evidence="4">
    <location>
        <begin position="223"/>
        <end position="249"/>
    </location>
</feature>
<dbReference type="Pfam" id="PF00067">
    <property type="entry name" value="p450"/>
    <property type="match status" value="1"/>
</dbReference>
<reference evidence="6" key="1">
    <citation type="journal article" date="2014" name="Science">
        <title>Ancient hybridizations among the ancestral genomes of bread wheat.</title>
        <authorList>
            <consortium name="International Wheat Genome Sequencing Consortium,"/>
            <person name="Marcussen T."/>
            <person name="Sandve S.R."/>
            <person name="Heier L."/>
            <person name="Spannagl M."/>
            <person name="Pfeifer M."/>
            <person name="Jakobsen K.S."/>
            <person name="Wulff B.B."/>
            <person name="Steuernagel B."/>
            <person name="Mayer K.F."/>
            <person name="Olsen O.A."/>
        </authorList>
    </citation>
    <scope>NUCLEOTIDE SEQUENCE [LARGE SCALE GENOMIC DNA]</scope>
    <source>
        <strain evidence="6">cv. AL8/78</strain>
    </source>
</reference>
<evidence type="ECO:0000313" key="6">
    <source>
        <dbReference type="Proteomes" id="UP000015105"/>
    </source>
</evidence>
<dbReference type="GO" id="GO:0020037">
    <property type="term" value="F:heme binding"/>
    <property type="evidence" value="ECO:0007669"/>
    <property type="project" value="InterPro"/>
</dbReference>
<keyword evidence="3" id="KW-0408">Iron</keyword>
<reference evidence="5" key="5">
    <citation type="journal article" date="2021" name="G3 (Bethesda)">
        <title>Aegilops tauschii genome assembly Aet v5.0 features greater sequence contiguity and improved annotation.</title>
        <authorList>
            <person name="Wang L."/>
            <person name="Zhu T."/>
            <person name="Rodriguez J.C."/>
            <person name="Deal K.R."/>
            <person name="Dubcovsky J."/>
            <person name="McGuire P.E."/>
            <person name="Lux T."/>
            <person name="Spannagl M."/>
            <person name="Mayer K.F.X."/>
            <person name="Baldrich P."/>
            <person name="Meyers B.C."/>
            <person name="Huo N."/>
            <person name="Gu Y.Q."/>
            <person name="Zhou H."/>
            <person name="Devos K.M."/>
            <person name="Bennetzen J.L."/>
            <person name="Unver T."/>
            <person name="Budak H."/>
            <person name="Gulick P.J."/>
            <person name="Galiba G."/>
            <person name="Kalapos B."/>
            <person name="Nelson D.R."/>
            <person name="Li P."/>
            <person name="You F.M."/>
            <person name="Luo M.C."/>
            <person name="Dvorak J."/>
        </authorList>
    </citation>
    <scope>NUCLEOTIDE SEQUENCE [LARGE SCALE GENOMIC DNA]</scope>
    <source>
        <strain evidence="5">cv. AL8/78</strain>
    </source>
</reference>
<sequence length="249" mass="27741">MAMAAPNNHPLSCAPSPDLHLLTCRSSKAKAQGYHLLPILGNLHQMGDLPHRSLRELARRHGPVMMLRLGTVPTLVVSSADAARDVLKTHDADCCSRPDTPGPRRLSYQHKDVAFSPYSEFWRERRKLMVIEFLSKRRIRATWHAREAEVGKLVSGLASTSQRRAEACAPGGSRLRVHGRHRRHGGVRQHLRHGALGAVQGALPPRDRRGHGGEVQLLCRGLLPQRPWPPRGPPHRRSLPPREGLQGVR</sequence>
<dbReference type="Gramene" id="AET7Gv20045900.1">
    <property type="protein sequence ID" value="AET7Gv20045900.1"/>
    <property type="gene ID" value="AET7Gv20045900"/>
</dbReference>
<dbReference type="Gene3D" id="1.10.630.10">
    <property type="entry name" value="Cytochrome P450"/>
    <property type="match status" value="1"/>
</dbReference>
<dbReference type="GO" id="GO:0016705">
    <property type="term" value="F:oxidoreductase activity, acting on paired donors, with incorporation or reduction of molecular oxygen"/>
    <property type="evidence" value="ECO:0007669"/>
    <property type="project" value="InterPro"/>
</dbReference>
<dbReference type="InterPro" id="IPR001128">
    <property type="entry name" value="Cyt_P450"/>
</dbReference>
<organism evidence="5 6">
    <name type="scientific">Aegilops tauschii subsp. strangulata</name>
    <name type="common">Goatgrass</name>
    <dbReference type="NCBI Taxonomy" id="200361"/>
    <lineage>
        <taxon>Eukaryota</taxon>
        <taxon>Viridiplantae</taxon>
        <taxon>Streptophyta</taxon>
        <taxon>Embryophyta</taxon>
        <taxon>Tracheophyta</taxon>
        <taxon>Spermatophyta</taxon>
        <taxon>Magnoliopsida</taxon>
        <taxon>Liliopsida</taxon>
        <taxon>Poales</taxon>
        <taxon>Poaceae</taxon>
        <taxon>BOP clade</taxon>
        <taxon>Pooideae</taxon>
        <taxon>Triticodae</taxon>
        <taxon>Triticeae</taxon>
        <taxon>Triticinae</taxon>
        <taxon>Aegilops</taxon>
    </lineage>
</organism>
<dbReference type="Proteomes" id="UP000015105">
    <property type="component" value="Chromosome 7D"/>
</dbReference>
<evidence type="ECO:0000256" key="4">
    <source>
        <dbReference type="SAM" id="MobiDB-lite"/>
    </source>
</evidence>
<reference evidence="5" key="4">
    <citation type="submission" date="2019-03" db="UniProtKB">
        <authorList>
            <consortium name="EnsemblPlants"/>
        </authorList>
    </citation>
    <scope>IDENTIFICATION</scope>
</reference>
<protein>
    <submittedName>
        <fullName evidence="5">Uncharacterized protein</fullName>
    </submittedName>
</protein>
<dbReference type="EnsemblPlants" id="AET7Gv20045900.1">
    <property type="protein sequence ID" value="AET7Gv20045900.1"/>
    <property type="gene ID" value="AET7Gv20045900"/>
</dbReference>
<reference evidence="6" key="2">
    <citation type="journal article" date="2017" name="Nat. Plants">
        <title>The Aegilops tauschii genome reveals multiple impacts of transposons.</title>
        <authorList>
            <person name="Zhao G."/>
            <person name="Zou C."/>
            <person name="Li K."/>
            <person name="Wang K."/>
            <person name="Li T."/>
            <person name="Gao L."/>
            <person name="Zhang X."/>
            <person name="Wang H."/>
            <person name="Yang Z."/>
            <person name="Liu X."/>
            <person name="Jiang W."/>
            <person name="Mao L."/>
            <person name="Kong X."/>
            <person name="Jiao Y."/>
            <person name="Jia J."/>
        </authorList>
    </citation>
    <scope>NUCLEOTIDE SEQUENCE [LARGE SCALE GENOMIC DNA]</scope>
    <source>
        <strain evidence="6">cv. AL8/78</strain>
    </source>
</reference>
<reference evidence="5" key="3">
    <citation type="journal article" date="2017" name="Nature">
        <title>Genome sequence of the progenitor of the wheat D genome Aegilops tauschii.</title>
        <authorList>
            <person name="Luo M.C."/>
            <person name="Gu Y.Q."/>
            <person name="Puiu D."/>
            <person name="Wang H."/>
            <person name="Twardziok S.O."/>
            <person name="Deal K.R."/>
            <person name="Huo N."/>
            <person name="Zhu T."/>
            <person name="Wang L."/>
            <person name="Wang Y."/>
            <person name="McGuire P.E."/>
            <person name="Liu S."/>
            <person name="Long H."/>
            <person name="Ramasamy R.K."/>
            <person name="Rodriguez J.C."/>
            <person name="Van S.L."/>
            <person name="Yuan L."/>
            <person name="Wang Z."/>
            <person name="Xia Z."/>
            <person name="Xiao L."/>
            <person name="Anderson O.D."/>
            <person name="Ouyang S."/>
            <person name="Liang Y."/>
            <person name="Zimin A.V."/>
            <person name="Pertea G."/>
            <person name="Qi P."/>
            <person name="Bennetzen J.L."/>
            <person name="Dai X."/>
            <person name="Dawson M.W."/>
            <person name="Muller H.G."/>
            <person name="Kugler K."/>
            <person name="Rivarola-Duarte L."/>
            <person name="Spannagl M."/>
            <person name="Mayer K.F.X."/>
            <person name="Lu F.H."/>
            <person name="Bevan M.W."/>
            <person name="Leroy P."/>
            <person name="Li P."/>
            <person name="You F.M."/>
            <person name="Sun Q."/>
            <person name="Liu Z."/>
            <person name="Lyons E."/>
            <person name="Wicker T."/>
            <person name="Salzberg S.L."/>
            <person name="Devos K.M."/>
            <person name="Dvorak J."/>
        </authorList>
    </citation>
    <scope>NUCLEOTIDE SEQUENCE [LARGE SCALE GENOMIC DNA]</scope>
    <source>
        <strain evidence="5">cv. AL8/78</strain>
    </source>
</reference>
<accession>A0A453QDA4</accession>
<dbReference type="GO" id="GO:0004497">
    <property type="term" value="F:monooxygenase activity"/>
    <property type="evidence" value="ECO:0007669"/>
    <property type="project" value="InterPro"/>
</dbReference>
<dbReference type="AlphaFoldDB" id="A0A453QDA4"/>
<evidence type="ECO:0000256" key="3">
    <source>
        <dbReference type="ARBA" id="ARBA00023004"/>
    </source>
</evidence>
<dbReference type="GO" id="GO:0005506">
    <property type="term" value="F:iron ion binding"/>
    <property type="evidence" value="ECO:0007669"/>
    <property type="project" value="InterPro"/>
</dbReference>
<proteinExistence type="inferred from homology"/>
<dbReference type="InterPro" id="IPR036396">
    <property type="entry name" value="Cyt_P450_sf"/>
</dbReference>
<keyword evidence="6" id="KW-1185">Reference proteome</keyword>